<proteinExistence type="predicted"/>
<dbReference type="PRINTS" id="PR00205">
    <property type="entry name" value="CADHERIN"/>
</dbReference>
<feature type="compositionally biased region" description="Low complexity" evidence="9">
    <location>
        <begin position="1378"/>
        <end position="1392"/>
    </location>
</feature>
<evidence type="ECO:0000256" key="7">
    <source>
        <dbReference type="ARBA" id="ARBA00023180"/>
    </source>
</evidence>
<feature type="domain" description="Cadherin" evidence="12">
    <location>
        <begin position="592"/>
        <end position="724"/>
    </location>
</feature>
<evidence type="ECO:0000256" key="4">
    <source>
        <dbReference type="ARBA" id="ARBA00022837"/>
    </source>
</evidence>
<dbReference type="PANTHER" id="PTHR24028">
    <property type="entry name" value="CADHERIN-87A"/>
    <property type="match status" value="1"/>
</dbReference>
<evidence type="ECO:0000256" key="10">
    <source>
        <dbReference type="SAM" id="Phobius"/>
    </source>
</evidence>
<dbReference type="PROSITE" id="PS50268">
    <property type="entry name" value="CADHERIN_2"/>
    <property type="match status" value="5"/>
</dbReference>
<evidence type="ECO:0000256" key="11">
    <source>
        <dbReference type="SAM" id="SignalP"/>
    </source>
</evidence>
<dbReference type="PROSITE" id="PS00232">
    <property type="entry name" value="CADHERIN_1"/>
    <property type="match status" value="3"/>
</dbReference>
<evidence type="ECO:0000256" key="5">
    <source>
        <dbReference type="ARBA" id="ARBA00022989"/>
    </source>
</evidence>
<dbReference type="GO" id="GO:0007156">
    <property type="term" value="P:homophilic cell adhesion via plasma membrane adhesion molecules"/>
    <property type="evidence" value="ECO:0007669"/>
    <property type="project" value="InterPro"/>
</dbReference>
<evidence type="ECO:0000256" key="1">
    <source>
        <dbReference type="ARBA" id="ARBA00004167"/>
    </source>
</evidence>
<feature type="region of interest" description="Disordered" evidence="9">
    <location>
        <begin position="1365"/>
        <end position="1392"/>
    </location>
</feature>
<feature type="domain" description="Cadherin" evidence="12">
    <location>
        <begin position="318"/>
        <end position="452"/>
    </location>
</feature>
<evidence type="ECO:0000313" key="13">
    <source>
        <dbReference type="EMBL" id="JAP52826.1"/>
    </source>
</evidence>
<evidence type="ECO:0000256" key="9">
    <source>
        <dbReference type="SAM" id="MobiDB-lite"/>
    </source>
</evidence>
<dbReference type="GO" id="GO:0005509">
    <property type="term" value="F:calcium ion binding"/>
    <property type="evidence" value="ECO:0007669"/>
    <property type="project" value="UniProtKB-UniRule"/>
</dbReference>
<evidence type="ECO:0000256" key="3">
    <source>
        <dbReference type="ARBA" id="ARBA00022737"/>
    </source>
</evidence>
<dbReference type="SMART" id="SM00112">
    <property type="entry name" value="CA"/>
    <property type="match status" value="5"/>
</dbReference>
<evidence type="ECO:0000256" key="6">
    <source>
        <dbReference type="ARBA" id="ARBA00023136"/>
    </source>
</evidence>
<dbReference type="InterPro" id="IPR002126">
    <property type="entry name" value="Cadherin-like_dom"/>
</dbReference>
<keyword evidence="3" id="KW-0677">Repeat</keyword>
<gene>
    <name evidence="13" type="ORF">TR155863</name>
</gene>
<accession>A0A0X3PZX2</accession>
<dbReference type="SUPFAM" id="SSF49313">
    <property type="entry name" value="Cadherin-like"/>
    <property type="match status" value="5"/>
</dbReference>
<keyword evidence="5 10" id="KW-1133">Transmembrane helix</keyword>
<keyword evidence="6 10" id="KW-0472">Membrane</keyword>
<comment type="subcellular location">
    <subcellularLocation>
        <location evidence="1">Membrane</location>
        <topology evidence="1">Single-pass membrane protein</topology>
    </subcellularLocation>
</comment>
<protein>
    <recommendedName>
        <fullName evidence="12">Cadherin domain-containing protein</fullName>
    </recommendedName>
</protein>
<dbReference type="InterPro" id="IPR015919">
    <property type="entry name" value="Cadherin-like_sf"/>
</dbReference>
<reference evidence="13" key="1">
    <citation type="submission" date="2016-01" db="EMBL/GenBank/DDBJ databases">
        <title>Reference transcriptome for the parasite Schistocephalus solidus: insights into the molecular evolution of parasitism.</title>
        <authorList>
            <person name="Hebert F.O."/>
            <person name="Grambauer S."/>
            <person name="Barber I."/>
            <person name="Landry C.R."/>
            <person name="Aubin-Horth N."/>
        </authorList>
    </citation>
    <scope>NUCLEOTIDE SEQUENCE</scope>
</reference>
<evidence type="ECO:0000259" key="12">
    <source>
        <dbReference type="PROSITE" id="PS50268"/>
    </source>
</evidence>
<feature type="signal peptide" evidence="11">
    <location>
        <begin position="1"/>
        <end position="20"/>
    </location>
</feature>
<dbReference type="EMBL" id="GEEE01010399">
    <property type="protein sequence ID" value="JAP52826.1"/>
    <property type="molecule type" value="Transcribed_RNA"/>
</dbReference>
<evidence type="ECO:0000256" key="2">
    <source>
        <dbReference type="ARBA" id="ARBA00022692"/>
    </source>
</evidence>
<keyword evidence="4 8" id="KW-0106">Calcium</keyword>
<dbReference type="PANTHER" id="PTHR24028:SF146">
    <property type="entry name" value="CADHERIN 96CB, ISOFORM D-RELATED"/>
    <property type="match status" value="1"/>
</dbReference>
<dbReference type="Gene3D" id="2.60.40.60">
    <property type="entry name" value="Cadherins"/>
    <property type="match status" value="6"/>
</dbReference>
<keyword evidence="11" id="KW-0732">Signal</keyword>
<feature type="domain" description="Cadherin" evidence="12">
    <location>
        <begin position="178"/>
        <end position="317"/>
    </location>
</feature>
<feature type="region of interest" description="Disordered" evidence="9">
    <location>
        <begin position="1321"/>
        <end position="1344"/>
    </location>
</feature>
<feature type="compositionally biased region" description="Acidic residues" evidence="9">
    <location>
        <begin position="1365"/>
        <end position="1374"/>
    </location>
</feature>
<sequence>MSLWPLIALYLLQPTRLIAGQLIDTVNVLENSEVGTVVYDLRERLLQTLSIEGLANVTAYAGQQDLFWPFALKDLRIIVARRLDREEICSKQNSAQESALKQRNLFGGVDSTAVATADSTTSVDWDPQDCPTYDCCQLLPVNVIISPTSPTQVFFIRVAVQDVNDNAPSFPHVESPFATIPEDVAVGTRIFLPEAADADSKPFGVVEYRINKWIQGNSSHFQLVLVNAMSTEEGTVTYVGPNDKNFAAMVMRPALKVVSPLDRETEELYEFTLEAIDGGGGVLSPRDASGRSMSRAFTGITTILLRVKDVNDNAPTFDQKSYSAIVYENTLPQTLVQFQITDLDWNENGRVFVNIQDPKNRANSLFRVVFRPAPPPASDYMVRYQGVKMVSNKPQGSYYTGYLHLMDYLDAEVLPAQMRFHIIATDNGQPQLSSKAEVVIDLVNVNDHAPSIIFLREGKRLGENRLTLPEVLTPLGSMVAEVHVTDADSSLSQLTCRITRETETFSLLEVEALNMGSRNAQSAGFGRPALSLLYSSYRQFSIRTKAKLDREEKSAYMLTIMCSDNEATNALTKNASLHVSISDINDETPTFELSEYTGHVRENSANAEVRMVPPIHTTDADVGRNALISYSIREIPNALQNPNVTDGESENGAGEKSRSSFHAGLFHIDSRSGKIRTTVELDCESVDRYSFLVIATDDGLPERRSSSATVNIFVDDINDNLPDFDQYHYNFEIKENSQGRTAVGKVSVQDADKTEENRRVRFSLRGRPEDLFFVEVDSSTGEVFMRRPIDYERQSSITLTVVAENVSPLQNHFSTAVGSSQPTMQVMNPHLRAGQQGYQGYAAEASIVISVLNINDNRPEFLPISPHQKHIVFIWEQLPQQPVETVSTMVVAGSGDNASEIISEADTSPATVTGKAGVENRKFCEPIPYKVIDKDWDPMSQELCCTLSLEHTFDGLFALSEEVPNVLCALKRPPHPQSYKVTLVASDGTSNDNLSSQIQLSVIIRSGPEHNGVFAKPQAAAPSSKNSLQTASTSVSRLLPEALDTQALEDPGKLNLGGYDRKKAASVPGYHMKMISILVSIAGIFCILLLLAIVALKCGIFDGQYFAFTKSSRSTEHRGPSSTKGLTSEVGLTAIKHDMSTLPHPNQPRVNDYHTLGDCFPEEVFYVDQKQTPASQHKKQTLREATYEISAPFSDVTNNNNGYNTNFLMTNEIGSMPAHYLTSMPSFPNNSSTINVSSKQLYGSSPRMPLLVATLRAPPTEFVESHVAATKLDMSSRPQPALHKASANRVLTLNQYSGEEMRSAANPTFYVATEAYQTLDPLTLSKGPPTSHDSAGGGRRYRTDSCDPKVTFNLEVLALGNKEGEVEEEVDEGAESAVTEGSVSTGRTTRTTDLVDQSVKERSAPGSGEVTRRDLGFMYAKASAHHASFV</sequence>
<feature type="domain" description="Cadherin" evidence="12">
    <location>
        <begin position="473"/>
        <end position="591"/>
    </location>
</feature>
<organism evidence="13">
    <name type="scientific">Schistocephalus solidus</name>
    <name type="common">Tapeworm</name>
    <dbReference type="NCBI Taxonomy" id="70667"/>
    <lineage>
        <taxon>Eukaryota</taxon>
        <taxon>Metazoa</taxon>
        <taxon>Spiralia</taxon>
        <taxon>Lophotrochozoa</taxon>
        <taxon>Platyhelminthes</taxon>
        <taxon>Cestoda</taxon>
        <taxon>Eucestoda</taxon>
        <taxon>Diphyllobothriidea</taxon>
        <taxon>Diphyllobothriidae</taxon>
        <taxon>Schistocephalus</taxon>
    </lineage>
</organism>
<dbReference type="InterPro" id="IPR050174">
    <property type="entry name" value="Protocadherin/Cadherin-CA"/>
</dbReference>
<feature type="chain" id="PRO_5007051390" description="Cadherin domain-containing protein" evidence="11">
    <location>
        <begin position="21"/>
        <end position="1430"/>
    </location>
</feature>
<dbReference type="Pfam" id="PF00028">
    <property type="entry name" value="Cadherin"/>
    <property type="match status" value="2"/>
</dbReference>
<evidence type="ECO:0000256" key="8">
    <source>
        <dbReference type="PROSITE-ProRule" id="PRU00043"/>
    </source>
</evidence>
<keyword evidence="7" id="KW-0325">Glycoprotein</keyword>
<feature type="region of interest" description="Disordered" evidence="9">
    <location>
        <begin position="639"/>
        <end position="658"/>
    </location>
</feature>
<dbReference type="GO" id="GO:0005886">
    <property type="term" value="C:plasma membrane"/>
    <property type="evidence" value="ECO:0007669"/>
    <property type="project" value="InterPro"/>
</dbReference>
<dbReference type="InterPro" id="IPR020894">
    <property type="entry name" value="Cadherin_CS"/>
</dbReference>
<name>A0A0X3PZX2_SCHSO</name>
<feature type="transmembrane region" description="Helical" evidence="10">
    <location>
        <begin position="1074"/>
        <end position="1096"/>
    </location>
</feature>
<feature type="domain" description="Cadherin" evidence="12">
    <location>
        <begin position="725"/>
        <end position="861"/>
    </location>
</feature>
<keyword evidence="2 10" id="KW-0812">Transmembrane</keyword>
<dbReference type="CDD" id="cd11304">
    <property type="entry name" value="Cadherin_repeat"/>
    <property type="match status" value="5"/>
</dbReference>